<keyword evidence="3" id="KW-1185">Reference proteome</keyword>
<dbReference type="Proteomes" id="UP000622707">
    <property type="component" value="Unassembled WGS sequence"/>
</dbReference>
<sequence length="314" mass="34547">MSNVIDFKAALAHARQKVPAPGKPQPQNTDASGELQATRLSLSYYEEDRQAVFEDQAEHARNAEVFARWGLRLDDYMHSVDDLLAVLSSSVHWHHLLNDKKAAIGPADQRWLAAVRRGDGSGAARLFADTEAAARLAERLSLNRAQEATLAARVSRADARQNAVFAYLLEGPIRPGGASALDVLEELFAGYRQSEAEDPILVLGAWLTKQGDTVTKNLDSRGLQLRTECPVRREVGVLVNWANLEPRMARSRLKSDWQTLLGPFIGFDQNWGLLMPADLTFHDAACRAQDIPLVWHRGGAVPDGPQGGFGLRTV</sequence>
<evidence type="ECO:0000256" key="1">
    <source>
        <dbReference type="SAM" id="MobiDB-lite"/>
    </source>
</evidence>
<name>A0ABS1JTV2_9BURK</name>
<comment type="caution">
    <text evidence="2">The sequence shown here is derived from an EMBL/GenBank/DDBJ whole genome shotgun (WGS) entry which is preliminary data.</text>
</comment>
<gene>
    <name evidence="2" type="ORF">JI746_21260</name>
</gene>
<evidence type="ECO:0000313" key="3">
    <source>
        <dbReference type="Proteomes" id="UP000622707"/>
    </source>
</evidence>
<dbReference type="RefSeq" id="WP_201692291.1">
    <property type="nucleotide sequence ID" value="NZ_JAEQND010000013.1"/>
</dbReference>
<accession>A0ABS1JTV2</accession>
<dbReference type="EMBL" id="JAEQND010000013">
    <property type="protein sequence ID" value="MBL0427657.1"/>
    <property type="molecule type" value="Genomic_DNA"/>
</dbReference>
<reference evidence="2 3" key="1">
    <citation type="journal article" date="2017" name="Int. J. Syst. Evol. Microbiol.">
        <title>Ramlibacter alkalitolerans sp. nov., alkali-tolerant bacterium isolated from soil of ginseng.</title>
        <authorList>
            <person name="Lee D.H."/>
            <person name="Cha C.J."/>
        </authorList>
    </citation>
    <scope>NUCLEOTIDE SEQUENCE [LARGE SCALE GENOMIC DNA]</scope>
    <source>
        <strain evidence="2 3">KACC 19305</strain>
    </source>
</reference>
<organism evidence="2 3">
    <name type="scientific">Ramlibacter alkalitolerans</name>
    <dbReference type="NCBI Taxonomy" id="2039631"/>
    <lineage>
        <taxon>Bacteria</taxon>
        <taxon>Pseudomonadati</taxon>
        <taxon>Pseudomonadota</taxon>
        <taxon>Betaproteobacteria</taxon>
        <taxon>Burkholderiales</taxon>
        <taxon>Comamonadaceae</taxon>
        <taxon>Ramlibacter</taxon>
    </lineage>
</organism>
<feature type="region of interest" description="Disordered" evidence="1">
    <location>
        <begin position="15"/>
        <end position="34"/>
    </location>
</feature>
<protein>
    <submittedName>
        <fullName evidence="2">Uncharacterized protein</fullName>
    </submittedName>
</protein>
<proteinExistence type="predicted"/>
<evidence type="ECO:0000313" key="2">
    <source>
        <dbReference type="EMBL" id="MBL0427657.1"/>
    </source>
</evidence>